<reference evidence="2" key="1">
    <citation type="submission" date="2020-05" db="EMBL/GenBank/DDBJ databases">
        <authorList>
            <person name="Chiriac C."/>
            <person name="Salcher M."/>
            <person name="Ghai R."/>
            <person name="Kavagutti S V."/>
        </authorList>
    </citation>
    <scope>NUCLEOTIDE SEQUENCE</scope>
</reference>
<proteinExistence type="predicted"/>
<feature type="region of interest" description="Disordered" evidence="1">
    <location>
        <begin position="183"/>
        <end position="203"/>
    </location>
</feature>
<evidence type="ECO:0000313" key="2">
    <source>
        <dbReference type="EMBL" id="CAB4991936.1"/>
    </source>
</evidence>
<name>A0A6J7NFN7_9ZZZZ</name>
<organism evidence="2">
    <name type="scientific">freshwater metagenome</name>
    <dbReference type="NCBI Taxonomy" id="449393"/>
    <lineage>
        <taxon>unclassified sequences</taxon>
        <taxon>metagenomes</taxon>
        <taxon>ecological metagenomes</taxon>
    </lineage>
</organism>
<sequence length="203" mass="23329">MVEAPVFKHPTVERSEHLHDRPRILVEWLFINHAQRGEQPALLETVVIERRDSRIFVAVRGTDWLTLLEKLNRVFIVRIAAEVILQHTRKRNWIKGRVDHGVADFATDDVVLTSVDRAPLDGARCGTRIEMASECIDRFVVVVIAIEDGKSKFGHDHNLRHNRLFRQPYVVRRCRLGPLAESELENLPGSSPDPISGQQLRRQ</sequence>
<evidence type="ECO:0000256" key="1">
    <source>
        <dbReference type="SAM" id="MobiDB-lite"/>
    </source>
</evidence>
<accession>A0A6J7NFN7</accession>
<gene>
    <name evidence="2" type="ORF">UFOPK3927_01352</name>
</gene>
<dbReference type="EMBL" id="CAFBOK010000168">
    <property type="protein sequence ID" value="CAB4991936.1"/>
    <property type="molecule type" value="Genomic_DNA"/>
</dbReference>
<dbReference type="AlphaFoldDB" id="A0A6J7NFN7"/>
<protein>
    <submittedName>
        <fullName evidence="2">Unannotated protein</fullName>
    </submittedName>
</protein>